<sequence length="303" mass="35009">MMDELAANRTPVVIASEINTLKRQMEKIFLAHAIEIGRRLREVRSVLPTGEWGQWLEASVNYSPRTAQRFMQLFDAYGEYFLLPAAGESPQDQAVAQGGDGIQIEETGRILPQMTTAQALILLGLPKEERVQFLMEADVESMSTRELKEAVEQRQEAQKVREQAVAERDQVRQESVVLREDLDREKDQNARLAEERDSLKAETHELKLEKNRLEQEIENKQASYDKLKERTGYKAIKQMEATLNEAYGRAEANKIAFLYDSLFKIFKELAYEMTRFAGTNPELHNLYKEKIDDFLHKALREKL</sequence>
<evidence type="ECO:0000313" key="2">
    <source>
        <dbReference type="EMBL" id="SHH95403.1"/>
    </source>
</evidence>
<proteinExistence type="predicted"/>
<evidence type="ECO:0000256" key="1">
    <source>
        <dbReference type="SAM" id="Coils"/>
    </source>
</evidence>
<dbReference type="RefSeq" id="WP_073029427.1">
    <property type="nucleotide sequence ID" value="NZ_FQXJ01000006.1"/>
</dbReference>
<evidence type="ECO:0000313" key="3">
    <source>
        <dbReference type="Proteomes" id="UP000183954"/>
    </source>
</evidence>
<evidence type="ECO:0008006" key="4">
    <source>
        <dbReference type="Google" id="ProtNLM"/>
    </source>
</evidence>
<dbReference type="Pfam" id="PF11300">
    <property type="entry name" value="DUF3102"/>
    <property type="match status" value="1"/>
</dbReference>
<accession>A0A1M5X860</accession>
<keyword evidence="3" id="KW-1185">Reference proteome</keyword>
<dbReference type="OrthoDB" id="1690026at2"/>
<dbReference type="Proteomes" id="UP000183954">
    <property type="component" value="Unassembled WGS sequence"/>
</dbReference>
<dbReference type="STRING" id="1121420.SAMN02746098_01818"/>
<gene>
    <name evidence="2" type="ORF">SAMN02746098_01818</name>
</gene>
<dbReference type="EMBL" id="FQXJ01000006">
    <property type="protein sequence ID" value="SHH95403.1"/>
    <property type="molecule type" value="Genomic_DNA"/>
</dbReference>
<dbReference type="InterPro" id="IPR021451">
    <property type="entry name" value="DUF3102"/>
</dbReference>
<reference evidence="3" key="1">
    <citation type="submission" date="2016-11" db="EMBL/GenBank/DDBJ databases">
        <authorList>
            <person name="Varghese N."/>
            <person name="Submissions S."/>
        </authorList>
    </citation>
    <scope>NUCLEOTIDE SEQUENCE [LARGE SCALE GENOMIC DNA]</scope>
    <source>
        <strain evidence="3">DSM 15449</strain>
    </source>
</reference>
<feature type="coiled-coil region" evidence="1">
    <location>
        <begin position="147"/>
        <end position="230"/>
    </location>
</feature>
<keyword evidence="1" id="KW-0175">Coiled coil</keyword>
<name>A0A1M5X860_9FIRM</name>
<organism evidence="2 3">
    <name type="scientific">Desulfosporosinus lacus DSM 15449</name>
    <dbReference type="NCBI Taxonomy" id="1121420"/>
    <lineage>
        <taxon>Bacteria</taxon>
        <taxon>Bacillati</taxon>
        <taxon>Bacillota</taxon>
        <taxon>Clostridia</taxon>
        <taxon>Eubacteriales</taxon>
        <taxon>Desulfitobacteriaceae</taxon>
        <taxon>Desulfosporosinus</taxon>
    </lineage>
</organism>
<dbReference type="AlphaFoldDB" id="A0A1M5X860"/>
<protein>
    <recommendedName>
        <fullName evidence="4">DUF3102 domain-containing protein</fullName>
    </recommendedName>
</protein>